<sequence length="65" mass="7768">MTSITYQKRPQDSTGYDINFSVYTNKEDTRVNPKNKMRSFFNNGYSSLTWQMVASLMRRFTQRTQ</sequence>
<protein>
    <submittedName>
        <fullName evidence="1">Putative ovule protein</fullName>
    </submittedName>
</protein>
<dbReference type="AlphaFoldDB" id="A0A0V0HGK4"/>
<dbReference type="EMBL" id="GEDG01019895">
    <property type="protein sequence ID" value="JAP19564.1"/>
    <property type="molecule type" value="Transcribed_RNA"/>
</dbReference>
<proteinExistence type="predicted"/>
<accession>A0A0V0HGK4</accession>
<reference evidence="1" key="1">
    <citation type="submission" date="2015-12" db="EMBL/GenBank/DDBJ databases">
        <title>Gene expression during late stages of embryo sac development: a critical building block for successful pollen-pistil interactions.</title>
        <authorList>
            <person name="Liu Y."/>
            <person name="Joly V."/>
            <person name="Sabar M."/>
            <person name="Matton D.P."/>
        </authorList>
    </citation>
    <scope>NUCLEOTIDE SEQUENCE</scope>
</reference>
<evidence type="ECO:0000313" key="1">
    <source>
        <dbReference type="EMBL" id="JAP19564.1"/>
    </source>
</evidence>
<organism evidence="1">
    <name type="scientific">Solanum chacoense</name>
    <name type="common">Chaco potato</name>
    <dbReference type="NCBI Taxonomy" id="4108"/>
    <lineage>
        <taxon>Eukaryota</taxon>
        <taxon>Viridiplantae</taxon>
        <taxon>Streptophyta</taxon>
        <taxon>Embryophyta</taxon>
        <taxon>Tracheophyta</taxon>
        <taxon>Spermatophyta</taxon>
        <taxon>Magnoliopsida</taxon>
        <taxon>eudicotyledons</taxon>
        <taxon>Gunneridae</taxon>
        <taxon>Pentapetalae</taxon>
        <taxon>asterids</taxon>
        <taxon>lamiids</taxon>
        <taxon>Solanales</taxon>
        <taxon>Solanaceae</taxon>
        <taxon>Solanoideae</taxon>
        <taxon>Solaneae</taxon>
        <taxon>Solanum</taxon>
    </lineage>
</organism>
<name>A0A0V0HGK4_SOLCH</name>
<dbReference type="EMBL" id="GEDG01027813">
    <property type="protein sequence ID" value="JAP13588.1"/>
    <property type="molecule type" value="Transcribed_RNA"/>
</dbReference>